<accession>A0A1I0KF84</accession>
<evidence type="ECO:0000313" key="1">
    <source>
        <dbReference type="EMBL" id="SEU23067.1"/>
    </source>
</evidence>
<dbReference type="STRING" id="460384.SAMN05216313_1777"/>
<protein>
    <submittedName>
        <fullName evidence="1">Uncharacterized protein</fullName>
    </submittedName>
</protein>
<dbReference type="PANTHER" id="PTHR33408:SF2">
    <property type="entry name" value="TRANSPOSASE DDE DOMAIN-CONTAINING PROTEIN"/>
    <property type="match status" value="1"/>
</dbReference>
<dbReference type="Proteomes" id="UP000198508">
    <property type="component" value="Unassembled WGS sequence"/>
</dbReference>
<name>A0A1I0KF84_9FIRM</name>
<keyword evidence="2" id="KW-1185">Reference proteome</keyword>
<dbReference type="PANTHER" id="PTHR33408">
    <property type="entry name" value="TRANSPOSASE"/>
    <property type="match status" value="1"/>
</dbReference>
<dbReference type="EMBL" id="FOIM01000077">
    <property type="protein sequence ID" value="SEU23067.1"/>
    <property type="molecule type" value="Genomic_DNA"/>
</dbReference>
<gene>
    <name evidence="1" type="ORF">SAMN05216313_1777</name>
</gene>
<organism evidence="1 2">
    <name type="scientific">Enterocloster lavalensis</name>
    <dbReference type="NCBI Taxonomy" id="460384"/>
    <lineage>
        <taxon>Bacteria</taxon>
        <taxon>Bacillati</taxon>
        <taxon>Bacillota</taxon>
        <taxon>Clostridia</taxon>
        <taxon>Lachnospirales</taxon>
        <taxon>Lachnospiraceae</taxon>
        <taxon>Enterocloster</taxon>
    </lineage>
</organism>
<dbReference type="AlphaFoldDB" id="A0A1I0KF84"/>
<reference evidence="2" key="1">
    <citation type="submission" date="2016-10" db="EMBL/GenBank/DDBJ databases">
        <authorList>
            <person name="Varghese N."/>
            <person name="Submissions S."/>
        </authorList>
    </citation>
    <scope>NUCLEOTIDE SEQUENCE [LARGE SCALE GENOMIC DNA]</scope>
    <source>
        <strain evidence="2">NLAE-zl-G277</strain>
    </source>
</reference>
<proteinExistence type="predicted"/>
<evidence type="ECO:0000313" key="2">
    <source>
        <dbReference type="Proteomes" id="UP000198508"/>
    </source>
</evidence>
<sequence>MDRIVELCEQDIAFIWLTKEQKPKRDAFYTFIGSRLTSEVLEDLHHQFLCHLEKEGLITLKALFVEGTKIEANVNRYTFVWRGSINYHLADLLDTVDFLYGRHNTLLAEINYHQKYELGEAQMFVIEGMHKVRETMEKNRKRKLTKHKKLSNNTIIEIDGCSPLKLLKLQKNLIMVAEKEEILFVSDLGNTRLSCRSSARNWKAAVNALCIIKNALRSWGKTGTVIPKQT</sequence>